<sequence>MLKVTSKLVDVALRTLIAFVIWHLELDGRRDDLVEGAIDMILFPCTDIPDIHFPTCFSDLSGLVVLACASDAFNLVFQVRIEALAFVCVQRQCRLVLQHFSRGVVLLVPDKLDVHLLVVLLGEALLQVEKFIWKLNRNKTREERMSEAVDDGSGS</sequence>
<name>A0AAD5QKP9_PARTN</name>
<evidence type="ECO:0000313" key="1">
    <source>
        <dbReference type="EMBL" id="KAJ1355573.1"/>
    </source>
</evidence>
<dbReference type="EMBL" id="JAHQIW010002509">
    <property type="protein sequence ID" value="KAJ1355573.1"/>
    <property type="molecule type" value="Genomic_DNA"/>
</dbReference>
<proteinExistence type="predicted"/>
<organism evidence="1 2">
    <name type="scientific">Parelaphostrongylus tenuis</name>
    <name type="common">Meningeal worm</name>
    <dbReference type="NCBI Taxonomy" id="148309"/>
    <lineage>
        <taxon>Eukaryota</taxon>
        <taxon>Metazoa</taxon>
        <taxon>Ecdysozoa</taxon>
        <taxon>Nematoda</taxon>
        <taxon>Chromadorea</taxon>
        <taxon>Rhabditida</taxon>
        <taxon>Rhabditina</taxon>
        <taxon>Rhabditomorpha</taxon>
        <taxon>Strongyloidea</taxon>
        <taxon>Metastrongylidae</taxon>
        <taxon>Parelaphostrongylus</taxon>
    </lineage>
</organism>
<dbReference type="AlphaFoldDB" id="A0AAD5QKP9"/>
<protein>
    <submittedName>
        <fullName evidence="1">Uncharacterized protein</fullName>
    </submittedName>
</protein>
<comment type="caution">
    <text evidence="1">The sequence shown here is derived from an EMBL/GenBank/DDBJ whole genome shotgun (WGS) entry which is preliminary data.</text>
</comment>
<accession>A0AAD5QKP9</accession>
<dbReference type="Proteomes" id="UP001196413">
    <property type="component" value="Unassembled WGS sequence"/>
</dbReference>
<gene>
    <name evidence="1" type="ORF">KIN20_013027</name>
</gene>
<evidence type="ECO:0000313" key="2">
    <source>
        <dbReference type="Proteomes" id="UP001196413"/>
    </source>
</evidence>
<keyword evidence="2" id="KW-1185">Reference proteome</keyword>
<reference evidence="1" key="1">
    <citation type="submission" date="2021-06" db="EMBL/GenBank/DDBJ databases">
        <title>Parelaphostrongylus tenuis whole genome reference sequence.</title>
        <authorList>
            <person name="Garwood T.J."/>
            <person name="Larsen P.A."/>
            <person name="Fountain-Jones N.M."/>
            <person name="Garbe J.R."/>
            <person name="Macchietto M.G."/>
            <person name="Kania S.A."/>
            <person name="Gerhold R.W."/>
            <person name="Richards J.E."/>
            <person name="Wolf T.M."/>
        </authorList>
    </citation>
    <scope>NUCLEOTIDE SEQUENCE</scope>
    <source>
        <strain evidence="1">MNPRO001-30</strain>
        <tissue evidence="1">Meninges</tissue>
    </source>
</reference>